<reference evidence="2 3" key="1">
    <citation type="journal article" date="2012" name="Stand. Genomic Sci.">
        <title>Complete genome sequence of Pyrobaculum oguniense.</title>
        <authorList>
            <person name="Bernick D.L."/>
            <person name="Karplus K."/>
            <person name="Lui L.M."/>
            <person name="Coker J.K."/>
            <person name="Murphy J.N."/>
            <person name="Chan P.P."/>
            <person name="Cozen A.E."/>
            <person name="Lowe T.M."/>
        </authorList>
    </citation>
    <scope>NUCLEOTIDE SEQUENCE [LARGE SCALE GENOMIC DNA]</scope>
    <source>
        <strain evidence="2 3">TE7</strain>
    </source>
</reference>
<keyword evidence="1" id="KW-0812">Transmembrane</keyword>
<dbReference type="EC" id="4.2.1.17" evidence="2"/>
<gene>
    <name evidence="2" type="ordered locus">Pogu_2669</name>
</gene>
<dbReference type="Proteomes" id="UP000009062">
    <property type="component" value="Chromosome"/>
</dbReference>
<dbReference type="CDD" id="cd06558">
    <property type="entry name" value="crotonase-like"/>
    <property type="match status" value="1"/>
</dbReference>
<dbReference type="Pfam" id="PF00378">
    <property type="entry name" value="ECH_1"/>
    <property type="match status" value="1"/>
</dbReference>
<keyword evidence="2" id="KW-0456">Lyase</keyword>
<dbReference type="SUPFAM" id="SSF52096">
    <property type="entry name" value="ClpP/crotonase"/>
    <property type="match status" value="1"/>
</dbReference>
<keyword evidence="1" id="KW-0472">Membrane</keyword>
<protein>
    <submittedName>
        <fullName evidence="2">Enoyl-CoA hydratase/carnithine racemase</fullName>
        <ecNumber evidence="2">4.2.1.17</ecNumber>
    </submittedName>
</protein>
<dbReference type="HOGENOM" id="CLU_009834_7_2_2"/>
<accession>H6QDS6</accession>
<dbReference type="KEGG" id="pog:Pogu_2669"/>
<dbReference type="InterPro" id="IPR029045">
    <property type="entry name" value="ClpP/crotonase-like_dom_sf"/>
</dbReference>
<evidence type="ECO:0000256" key="1">
    <source>
        <dbReference type="SAM" id="Phobius"/>
    </source>
</evidence>
<feature type="transmembrane region" description="Helical" evidence="1">
    <location>
        <begin position="103"/>
        <end position="127"/>
    </location>
</feature>
<keyword evidence="3" id="KW-1185">Reference proteome</keyword>
<dbReference type="PANTHER" id="PTHR43459:SF1">
    <property type="entry name" value="EG:BACN32G11.4 PROTEIN"/>
    <property type="match status" value="1"/>
</dbReference>
<dbReference type="InterPro" id="IPR001753">
    <property type="entry name" value="Enoyl-CoA_hydra/iso"/>
</dbReference>
<sequence>MELKTVIYRKENNVAYIIMNRPEVLNALNSVMDEELHQALLTARNDPEIRAVVLRGAGRAFSSGQDVRDFAEAYASGRVPDFRSGLMRRKKVFEAIREMPKPVIAAINGVVAGIGIALALACDIRIATKSARFIPAFGRIGLIPDGGLIYLLSKYLPPGRIFDIYATNREITAEEAYKLGLVDYLVDDEKFEEATINLARKYAEGPTYAYALAKQVINMTILKDFAFAYDIEMEMQEKAARSEDHKEGVRAFVEKRQPVFKGR</sequence>
<dbReference type="PANTHER" id="PTHR43459">
    <property type="entry name" value="ENOYL-COA HYDRATASE"/>
    <property type="match status" value="1"/>
</dbReference>
<proteinExistence type="predicted"/>
<organism evidence="2 3">
    <name type="scientific">Pyrobaculum oguniense (strain DSM 13380 / JCM 10595 / TE7)</name>
    <dbReference type="NCBI Taxonomy" id="698757"/>
    <lineage>
        <taxon>Archaea</taxon>
        <taxon>Thermoproteota</taxon>
        <taxon>Thermoprotei</taxon>
        <taxon>Thermoproteales</taxon>
        <taxon>Thermoproteaceae</taxon>
        <taxon>Pyrobaculum</taxon>
    </lineage>
</organism>
<dbReference type="AlphaFoldDB" id="H6QDS6"/>
<dbReference type="InterPro" id="IPR014748">
    <property type="entry name" value="Enoyl-CoA_hydra_C"/>
</dbReference>
<dbReference type="EMBL" id="CP003316">
    <property type="protein sequence ID" value="AFA40696.1"/>
    <property type="molecule type" value="Genomic_DNA"/>
</dbReference>
<dbReference type="Gene3D" id="3.90.226.10">
    <property type="entry name" value="2-enoyl-CoA Hydratase, Chain A, domain 1"/>
    <property type="match status" value="1"/>
</dbReference>
<evidence type="ECO:0000313" key="2">
    <source>
        <dbReference type="EMBL" id="AFA40696.1"/>
    </source>
</evidence>
<dbReference type="Gene3D" id="1.10.12.10">
    <property type="entry name" value="Lyase 2-enoyl-coa Hydratase, Chain A, domain 2"/>
    <property type="match status" value="1"/>
</dbReference>
<dbReference type="GO" id="GO:0004300">
    <property type="term" value="F:enoyl-CoA hydratase activity"/>
    <property type="evidence" value="ECO:0007669"/>
    <property type="project" value="UniProtKB-EC"/>
</dbReference>
<name>H6QDS6_PYROT</name>
<dbReference type="eggNOG" id="arCOG00249">
    <property type="taxonomic scope" value="Archaea"/>
</dbReference>
<keyword evidence="1" id="KW-1133">Transmembrane helix</keyword>
<dbReference type="STRING" id="698757.Pogu_2669"/>
<evidence type="ECO:0000313" key="3">
    <source>
        <dbReference type="Proteomes" id="UP000009062"/>
    </source>
</evidence>